<reference evidence="3 4" key="1">
    <citation type="submission" date="2019-06" db="EMBL/GenBank/DDBJ databases">
        <title>Sulfurimonas gotlandica sp. nov., a chemoautotrophic and psychrotolerant epsilonproteobacterium isolated from a pelagic redoxcline, and an emended description of the genus Sulfurimonas.</title>
        <authorList>
            <person name="Wang S."/>
            <person name="Jiang L."/>
            <person name="Shao Z."/>
        </authorList>
    </citation>
    <scope>NUCLEOTIDE SEQUENCE [LARGE SCALE GENOMIC DNA]</scope>
    <source>
        <strain evidence="3 4">S2-6</strain>
    </source>
</reference>
<keyword evidence="1" id="KW-1133">Transmembrane helix</keyword>
<accession>A0A7M1B1V3</accession>
<evidence type="ECO:0000256" key="1">
    <source>
        <dbReference type="SAM" id="Phobius"/>
    </source>
</evidence>
<keyword evidence="4" id="KW-1185">Reference proteome</keyword>
<keyword evidence="1" id="KW-0472">Membrane</keyword>
<keyword evidence="1" id="KW-0812">Transmembrane</keyword>
<dbReference type="KEGG" id="ssei:FJR45_06515"/>
<protein>
    <submittedName>
        <fullName evidence="3">DUF3971 domain-containing protein</fullName>
    </submittedName>
</protein>
<evidence type="ECO:0000313" key="4">
    <source>
        <dbReference type="Proteomes" id="UP000593719"/>
    </source>
</evidence>
<dbReference type="Proteomes" id="UP000593719">
    <property type="component" value="Chromosome"/>
</dbReference>
<evidence type="ECO:0000313" key="3">
    <source>
        <dbReference type="EMBL" id="QOP43620.1"/>
    </source>
</evidence>
<dbReference type="RefSeq" id="WP_193149732.1">
    <property type="nucleotide sequence ID" value="NZ_CP041235.1"/>
</dbReference>
<proteinExistence type="predicted"/>
<evidence type="ECO:0000259" key="2">
    <source>
        <dbReference type="Pfam" id="PF13116"/>
    </source>
</evidence>
<feature type="transmembrane region" description="Helical" evidence="1">
    <location>
        <begin position="12"/>
        <end position="35"/>
    </location>
</feature>
<dbReference type="Pfam" id="PF13116">
    <property type="entry name" value="YhdP"/>
    <property type="match status" value="1"/>
</dbReference>
<dbReference type="EMBL" id="CP041235">
    <property type="protein sequence ID" value="QOP43620.1"/>
    <property type="molecule type" value="Genomic_DNA"/>
</dbReference>
<organism evidence="3 4">
    <name type="scientific">Sulfurimonas sediminis</name>
    <dbReference type="NCBI Taxonomy" id="2590020"/>
    <lineage>
        <taxon>Bacteria</taxon>
        <taxon>Pseudomonadati</taxon>
        <taxon>Campylobacterota</taxon>
        <taxon>Epsilonproteobacteria</taxon>
        <taxon>Campylobacterales</taxon>
        <taxon>Sulfurimonadaceae</taxon>
        <taxon>Sulfurimonas</taxon>
    </lineage>
</organism>
<sequence>MKDNAITKIIAKTYASIVVFFTFMFLLLVGLFIVLQNGLYLDNVSISNIHAKSIYIKWDDRLTVSVKTLKIDRQNNKTANSISFKEFSKYLKIVTQTTHWFRSLVVRNIVFGNATGSFKYTSSEQGFFVFQSPDFDFESKIYAKTDLLRVAIKKFQDKKRAVNIKGSVIFDTQAQKVYTKIDLDIHNDANLTVYAIADEKQLIYNVVSNKHITDISHLIKIAHLPKEVIYWAYTAIKMQYLDIQTFHGFIDYNDLQNAYKNIYIQAVAQKLIYTYNPKLDAVKSRQTNLEFKKGILYIKPQNALTYGMNLGKSWLKIDFNKKEELLTLHLLFEGMLNKDMLHVLNTYKIKLPFLQRKGTVNTDLTIEVNLHTIDVDAKGDFYTKKANFDYLGLNIDIFNTHIHLDNYDVLIDKMQAKYKEIAAANVYVNFNAKKSTGTIDLNFHKIETQGLSLDTQKGPLHVAYRIHPKQDTIDIDSSKWQYENKIITLEKLSVDFDLKKLQTNIPATYFNTWNITNGYVHGTIDLKASKINLDVDLLKLQYSGIELTQTVTPLRVQYDKVLSVSSQEDIFFNVNGSQYKASNFYINFDKQSIYLKHTFLQISDYISTKVYAHYDFDSKKAHISLNDFVLKNPKTDAILYKNNKIMLGGYIDGENITIDSRELDASFVSNEKQWKLTLNALEILAKKSRFLQKYKLNEGKISFYKKSDAPHTQFSATLHYPYHLLVNKNKEVSTYTVTGEITKKQKIYLNVNKKMHIKIDKDIAIKIHDAGLNVDAIVKFTKQITRQSNAKKSNFKLSVDAIDSYLYLGNNRYAVSDTMHLQYYNNILTAQLTHKKGNAGFKLENNTFHLYGENFNDKFMEKLFAPSKFSGGSLDFSMNGTLEDYKGVFYMHDTIMIDYKLLNNVLAFVNTIPSLVTFSLPGYSKKGLHVKNAYVKFHAKKGVFDISDIYLESKELTILGKGSADTNKNSINLVLNLKTDLGSNLSKVPLVGYIIFDGKSISTTLKVTGKLSDPTINTMVAKDIIVAPLNIIKRTLTFPFKVLQKLF</sequence>
<feature type="domain" description="YhdP central" evidence="2">
    <location>
        <begin position="223"/>
        <end position="1016"/>
    </location>
</feature>
<name>A0A7M1B1V3_9BACT</name>
<gene>
    <name evidence="3" type="ORF">FJR45_06515</name>
</gene>
<dbReference type="InterPro" id="IPR025263">
    <property type="entry name" value="YhdP_central"/>
</dbReference>
<dbReference type="AlphaFoldDB" id="A0A7M1B1V3"/>